<gene>
    <name evidence="2" type="ORF">E4O86_18245</name>
</gene>
<feature type="compositionally biased region" description="Basic and acidic residues" evidence="1">
    <location>
        <begin position="87"/>
        <end position="115"/>
    </location>
</feature>
<keyword evidence="3" id="KW-1185">Reference proteome</keyword>
<proteinExistence type="predicted"/>
<dbReference type="AlphaFoldDB" id="A0A964T8D4"/>
<dbReference type="EMBL" id="SPKJ01000087">
    <property type="protein sequence ID" value="MYZ49649.1"/>
    <property type="molecule type" value="Genomic_DNA"/>
</dbReference>
<accession>A0A964T8D4</accession>
<evidence type="ECO:0000256" key="1">
    <source>
        <dbReference type="SAM" id="MobiDB-lite"/>
    </source>
</evidence>
<comment type="caution">
    <text evidence="2">The sequence shown here is derived from an EMBL/GenBank/DDBJ whole genome shotgun (WGS) entry which is preliminary data.</text>
</comment>
<name>A0A964T8D4_9HYPH</name>
<dbReference type="RefSeq" id="WP_161141991.1">
    <property type="nucleotide sequence ID" value="NZ_SPKJ01000087.1"/>
</dbReference>
<protein>
    <submittedName>
        <fullName evidence="2">Uncharacterized protein</fullName>
    </submittedName>
</protein>
<organism evidence="2 3">
    <name type="scientific">Propylenella binzhouense</name>
    <dbReference type="NCBI Taxonomy" id="2555902"/>
    <lineage>
        <taxon>Bacteria</taxon>
        <taxon>Pseudomonadati</taxon>
        <taxon>Pseudomonadota</taxon>
        <taxon>Alphaproteobacteria</taxon>
        <taxon>Hyphomicrobiales</taxon>
        <taxon>Propylenellaceae</taxon>
        <taxon>Propylenella</taxon>
    </lineage>
</organism>
<evidence type="ECO:0000313" key="3">
    <source>
        <dbReference type="Proteomes" id="UP000773614"/>
    </source>
</evidence>
<dbReference type="Proteomes" id="UP000773614">
    <property type="component" value="Unassembled WGS sequence"/>
</dbReference>
<sequence length="115" mass="12495">MRDRPFATWPSRPYGAYLRIHAAVAAAAREGRILYTREIVEDILNAAPGISLDQSQIEHALVLTAAAQGVPLVIGDRGPDAARIANPKRDAAGRPSGRRPERAAHAGEEARSWHR</sequence>
<feature type="region of interest" description="Disordered" evidence="1">
    <location>
        <begin position="77"/>
        <end position="115"/>
    </location>
</feature>
<evidence type="ECO:0000313" key="2">
    <source>
        <dbReference type="EMBL" id="MYZ49649.1"/>
    </source>
</evidence>
<reference evidence="2" key="1">
    <citation type="submission" date="2019-03" db="EMBL/GenBank/DDBJ databases">
        <title>Afifella sp. nov., isolated from activated sludge.</title>
        <authorList>
            <person name="Li Q."/>
            <person name="Liu Y."/>
        </authorList>
    </citation>
    <scope>NUCLEOTIDE SEQUENCE</scope>
    <source>
        <strain evidence="2">L72</strain>
    </source>
</reference>